<proteinExistence type="predicted"/>
<feature type="compositionally biased region" description="Polar residues" evidence="2">
    <location>
        <begin position="489"/>
        <end position="504"/>
    </location>
</feature>
<evidence type="ECO:0000256" key="1">
    <source>
        <dbReference type="ARBA" id="ARBA00022737"/>
    </source>
</evidence>
<comment type="caution">
    <text evidence="3">The sequence shown here is derived from an EMBL/GenBank/DDBJ whole genome shotgun (WGS) entry which is preliminary data.</text>
</comment>
<evidence type="ECO:0000313" key="4">
    <source>
        <dbReference type="Proteomes" id="UP001232992"/>
    </source>
</evidence>
<dbReference type="InterPro" id="IPR001646">
    <property type="entry name" value="5peptide_repeat"/>
</dbReference>
<sequence length="610" mass="68120">MGIESTMLADPNNRSGLGNLSPVFMDTQELLNRYRQGERDFAHVDLSGANLSGSNLRQIDLTGADLTGANLTWVAFNEAKLTGACLRRANMGNSMLTNSQLSGANLSGANLTKADLRLTLLQEAELNWAILTEADLTSADLQHSTLDRINLERAKLTSVNLVGAELMEANLRQANLTGANLRQVNLRESHLEDANLRNAILADANLTEANLLNACLRSTNLTGADLHRTMLAGADLSDAILDRADLSRADLEGAYLLKTSFKQAHLLRTNLQKVYLLQGDLSHANLRGSDLRQADLSGSYLSDANLGETDMTGALFLESRLIRTILDGAKLTGACVQNWKIEGVDFSKVECHYLWRKFNFTTKSPASRYPADRDFEPGEMGREYEENSTTIEVWFTEAPNWEVLVLTLAELQQENRELHLNVESYVPMDRGYLLRLLASHMVNGKIIAEQILKLYPDVKERLSLCRHQLLSLLKQPPLSRSPDRGETGGATSNSETSAQPTVDRQQQLYQETSKQIKTILFSQMPEQFVDNIQRLLNYLKEEGINLEDLQKKVIVTAIVQRGQQDDAFRENLFQWEKKASQQMRVSMMGKSVRVAIAILWKKQQQEAASS</sequence>
<dbReference type="EMBL" id="JAQOSQ010000032">
    <property type="protein sequence ID" value="MDJ1185372.1"/>
    <property type="molecule type" value="Genomic_DNA"/>
</dbReference>
<keyword evidence="1" id="KW-0677">Repeat</keyword>
<reference evidence="3 4" key="1">
    <citation type="submission" date="2023-01" db="EMBL/GenBank/DDBJ databases">
        <title>Novel diversity within Roseofilum (Cyanobacteria; Desertifilaceae) from marine benthic mats with descriptions of four novel species.</title>
        <authorList>
            <person name="Wang Y."/>
            <person name="Berthold D.E."/>
            <person name="Hu J."/>
            <person name="Lefler F.W."/>
            <person name="Laughinghouse H.D. IV."/>
        </authorList>
    </citation>
    <scope>NUCLEOTIDE SEQUENCE [LARGE SCALE GENOMIC DNA]</scope>
    <source>
        <strain evidence="3 4">BLCC-M143</strain>
    </source>
</reference>
<dbReference type="SUPFAM" id="SSF141571">
    <property type="entry name" value="Pentapeptide repeat-like"/>
    <property type="match status" value="3"/>
</dbReference>
<protein>
    <submittedName>
        <fullName evidence="3">Pentapeptide repeat-containing protein</fullName>
    </submittedName>
</protein>
<evidence type="ECO:0000313" key="3">
    <source>
        <dbReference type="EMBL" id="MDJ1185372.1"/>
    </source>
</evidence>
<keyword evidence="4" id="KW-1185">Reference proteome</keyword>
<feature type="region of interest" description="Disordered" evidence="2">
    <location>
        <begin position="476"/>
        <end position="504"/>
    </location>
</feature>
<gene>
    <name evidence="3" type="ORF">PMH09_19475</name>
</gene>
<dbReference type="Proteomes" id="UP001232992">
    <property type="component" value="Unassembled WGS sequence"/>
</dbReference>
<evidence type="ECO:0000256" key="2">
    <source>
        <dbReference type="SAM" id="MobiDB-lite"/>
    </source>
</evidence>
<dbReference type="PANTHER" id="PTHR47485">
    <property type="entry name" value="THYLAKOID LUMENAL 17.4 KDA PROTEIN, CHLOROPLASTIC"/>
    <property type="match status" value="1"/>
</dbReference>
<dbReference type="PANTHER" id="PTHR47485:SF1">
    <property type="entry name" value="THYLAKOID LUMENAL 17.4 KDA PROTEIN, CHLOROPLASTIC"/>
    <property type="match status" value="1"/>
</dbReference>
<name>A0ABT7C1P4_9CYAN</name>
<organism evidence="3 4">
    <name type="scientific">Roseofilum casamattae BLCC-M143</name>
    <dbReference type="NCBI Taxonomy" id="3022442"/>
    <lineage>
        <taxon>Bacteria</taxon>
        <taxon>Bacillati</taxon>
        <taxon>Cyanobacteriota</taxon>
        <taxon>Cyanophyceae</taxon>
        <taxon>Desertifilales</taxon>
        <taxon>Desertifilaceae</taxon>
        <taxon>Roseofilum</taxon>
        <taxon>Roseofilum casamattae</taxon>
    </lineage>
</organism>
<dbReference type="Gene3D" id="2.160.20.80">
    <property type="entry name" value="E3 ubiquitin-protein ligase SopA"/>
    <property type="match status" value="2"/>
</dbReference>
<dbReference type="Pfam" id="PF00805">
    <property type="entry name" value="Pentapeptide"/>
    <property type="match status" value="5"/>
</dbReference>
<accession>A0ABT7C1P4</accession>